<proteinExistence type="predicted"/>
<organism evidence="3 4">
    <name type="scientific">Microbotryum silenes-dioicae</name>
    <dbReference type="NCBI Taxonomy" id="796604"/>
    <lineage>
        <taxon>Eukaryota</taxon>
        <taxon>Fungi</taxon>
        <taxon>Dikarya</taxon>
        <taxon>Basidiomycota</taxon>
        <taxon>Pucciniomycotina</taxon>
        <taxon>Microbotryomycetes</taxon>
        <taxon>Microbotryales</taxon>
        <taxon>Microbotryaceae</taxon>
        <taxon>Microbotryum</taxon>
    </lineage>
</organism>
<evidence type="ECO:0000313" key="3">
    <source>
        <dbReference type="EMBL" id="SGY13604.1"/>
    </source>
</evidence>
<dbReference type="PANTHER" id="PTHR20963">
    <property type="entry name" value="MULTIPLE INOSITOL POLYPHOSPHATE PHOSPHATASE-RELATED"/>
    <property type="match status" value="1"/>
</dbReference>
<dbReference type="SUPFAM" id="SSF53254">
    <property type="entry name" value="Phosphoglycerate mutase-like"/>
    <property type="match status" value="1"/>
</dbReference>
<dbReference type="InterPro" id="IPR000560">
    <property type="entry name" value="His_Pase_clade-2"/>
</dbReference>
<dbReference type="GO" id="GO:0003993">
    <property type="term" value="F:acid phosphatase activity"/>
    <property type="evidence" value="ECO:0007669"/>
    <property type="project" value="TreeGrafter"/>
</dbReference>
<feature type="region of interest" description="Disordered" evidence="2">
    <location>
        <begin position="180"/>
        <end position="200"/>
    </location>
</feature>
<dbReference type="PANTHER" id="PTHR20963:SF12">
    <property type="entry name" value="HISTIDINE ACID PHOSPHATASE"/>
    <property type="match status" value="1"/>
</dbReference>
<feature type="compositionally biased region" description="Polar residues" evidence="2">
    <location>
        <begin position="16"/>
        <end position="27"/>
    </location>
</feature>
<evidence type="ECO:0000256" key="2">
    <source>
        <dbReference type="SAM" id="MobiDB-lite"/>
    </source>
</evidence>
<keyword evidence="4" id="KW-1185">Reference proteome</keyword>
<reference evidence="3 4" key="1">
    <citation type="submission" date="2016-11" db="EMBL/GenBank/DDBJ databases">
        <authorList>
            <person name="Jaros S."/>
            <person name="Januszkiewicz K."/>
            <person name="Wedrychowicz H."/>
        </authorList>
    </citation>
    <scope>NUCLEOTIDE SEQUENCE [LARGE SCALE GENOMIC DNA]</scope>
</reference>
<dbReference type="CDD" id="cd07061">
    <property type="entry name" value="HP_HAP_like"/>
    <property type="match status" value="1"/>
</dbReference>
<dbReference type="EMBL" id="FQNC01000012">
    <property type="protein sequence ID" value="SGY13604.1"/>
    <property type="molecule type" value="Genomic_DNA"/>
</dbReference>
<feature type="compositionally biased region" description="Basic and acidic residues" evidence="2">
    <location>
        <begin position="186"/>
        <end position="200"/>
    </location>
</feature>
<keyword evidence="1" id="KW-0378">Hydrolase</keyword>
<feature type="region of interest" description="Disordered" evidence="2">
    <location>
        <begin position="14"/>
        <end position="39"/>
    </location>
</feature>
<accession>A0A2X0LU66</accession>
<dbReference type="InterPro" id="IPR029033">
    <property type="entry name" value="His_PPase_superfam"/>
</dbReference>
<dbReference type="STRING" id="796604.A0A2X0LU66"/>
<name>A0A2X0LU66_9BASI</name>
<gene>
    <name evidence="3" type="primary">BQ5605_C010g05909</name>
    <name evidence="3" type="ORF">BQ5605_C010G05909</name>
</gene>
<evidence type="ECO:0000313" key="4">
    <source>
        <dbReference type="Proteomes" id="UP000249464"/>
    </source>
</evidence>
<sequence length="537" mass="60471">MSVRAAIVNGAPSAMNMDSTATGSQLRFSGHHNRPQPFNPLERESIRSIFISMVLRTYKIDTLSRDTDMSGISPYHDAPGANLEPPEGCKVSAAAFLIRHSAIYANDDEWDDFMKPTVDKIYAARKSLRALDHKNPLRFLGKWKVPIEENQVEMLTEPGRKDAFGLGKRMRYLYGPLMPPKHYGKKEKSGSKGKKGDKVEEPFKVSSSLAREGISPLIRPLTRQQIFTASSERDIESSKAWIRGAFPNHQEGDDGEGDGKFVSLVKVPNKSSDWASSLTPHKLCPAFTKEVGKPEAQIWLETYGPEPLKRLQEWAPEVGFELNDIIGLQMLCGYESVILKSRSSRFCSSELFTEYEFRSFGYWNDIKYHYQVGYGARFAPHLGMPWVNVSTHNLIAAFQGPHPHLTSGSKLPPPSAPPDEEHTQLLFPYFSHREEPAVVLVALGLWNTTTIDPHRLDHDRAWHTSHLLPFLGHIALERLSCKGDDTDYMRILVNGAPQKVPACHHGRGGSCPLDEWAEYVQERQELYIDFEGACKKD</sequence>
<protein>
    <submittedName>
        <fullName evidence="3">BQ5605_C010g05909 protein</fullName>
    </submittedName>
</protein>
<dbReference type="Gene3D" id="3.40.50.1240">
    <property type="entry name" value="Phosphoglycerate mutase-like"/>
    <property type="match status" value="1"/>
</dbReference>
<dbReference type="Proteomes" id="UP000249464">
    <property type="component" value="Unassembled WGS sequence"/>
</dbReference>
<dbReference type="AlphaFoldDB" id="A0A2X0LU66"/>
<dbReference type="Pfam" id="PF00328">
    <property type="entry name" value="His_Phos_2"/>
    <property type="match status" value="1"/>
</dbReference>
<dbReference type="GO" id="GO:0009277">
    <property type="term" value="C:fungal-type cell wall"/>
    <property type="evidence" value="ECO:0007669"/>
    <property type="project" value="TreeGrafter"/>
</dbReference>
<evidence type="ECO:0000256" key="1">
    <source>
        <dbReference type="ARBA" id="ARBA00022801"/>
    </source>
</evidence>